<dbReference type="AlphaFoldDB" id="A0A1C1C7Q7"/>
<feature type="region of interest" description="Disordered" evidence="1">
    <location>
        <begin position="1"/>
        <end position="32"/>
    </location>
</feature>
<dbReference type="VEuPathDB" id="FungiDB:G647_07180"/>
<organism evidence="2 3">
    <name type="scientific">Cladophialophora carrionii</name>
    <dbReference type="NCBI Taxonomy" id="86049"/>
    <lineage>
        <taxon>Eukaryota</taxon>
        <taxon>Fungi</taxon>
        <taxon>Dikarya</taxon>
        <taxon>Ascomycota</taxon>
        <taxon>Pezizomycotina</taxon>
        <taxon>Eurotiomycetes</taxon>
        <taxon>Chaetothyriomycetidae</taxon>
        <taxon>Chaetothyriales</taxon>
        <taxon>Herpotrichiellaceae</taxon>
        <taxon>Cladophialophora</taxon>
    </lineage>
</organism>
<keyword evidence="3" id="KW-1185">Reference proteome</keyword>
<accession>A0A1C1C7Q7</accession>
<dbReference type="Proteomes" id="UP000094526">
    <property type="component" value="Unassembled WGS sequence"/>
</dbReference>
<dbReference type="EMBL" id="LGRB01000020">
    <property type="protein sequence ID" value="OCT44498.1"/>
    <property type="molecule type" value="Genomic_DNA"/>
</dbReference>
<proteinExistence type="predicted"/>
<evidence type="ECO:0000313" key="3">
    <source>
        <dbReference type="Proteomes" id="UP000094526"/>
    </source>
</evidence>
<name>A0A1C1C7Q7_9EURO</name>
<dbReference type="InterPro" id="IPR053178">
    <property type="entry name" value="Osmoadaptation_assoc"/>
</dbReference>
<gene>
    <name evidence="2" type="ORF">CLCR_05814</name>
</gene>
<evidence type="ECO:0000313" key="2">
    <source>
        <dbReference type="EMBL" id="OCT44498.1"/>
    </source>
</evidence>
<dbReference type="VEuPathDB" id="FungiDB:CLCR_05814"/>
<comment type="caution">
    <text evidence="2">The sequence shown here is derived from an EMBL/GenBank/DDBJ whole genome shotgun (WGS) entry which is preliminary data.</text>
</comment>
<dbReference type="STRING" id="86049.A0A1C1C7Q7"/>
<dbReference type="OrthoDB" id="4491390at2759"/>
<protein>
    <submittedName>
        <fullName evidence="2">Uncharacterized protein</fullName>
    </submittedName>
</protein>
<sequence length="502" mass="56827">MLYGHLTVPEQDPNSRDIAPPNEQDAPYPGNGASQAPDLFLDFIYNGSPDEVQENNTYEAPMSWLQAIGPWRRRHPSLDLAMSAILNMVRLEGDSGDERLQREGVAKYGRALKDVQNILASDRLALEELTLASCMILAIFEACHPVLLYACPAANGERIGDGTLGRERLWMGEPCRRYLEAIPASRSSAACRRPEPPSVLGLSTHRRKCVRVSIPPLSLGARTAAHCPSQIIHALALRKPTYLAEPDWLTIPWTRQSKTDFHHLLDIMAQVPIFIDQTERVHKVSPSDMSGGKRWELLEQGWELHRQLKDWYQELTRRVSEPFYIERRCSLSWPDPVPRTDLGNGFPTFLHFQTFQIARMHLFYWTTLLLLYDNILRTMPASLEPTKLDSASASTSLRMTDKAAIRRQALDVATLIARSMEFLLSKERFLGSEEMQIRGLLNTPFPLRTAIHVFASAQQHAMESWCRSVFDGLAQRGYPFGQILCGWHWDDIPVFLAGACPS</sequence>
<evidence type="ECO:0000256" key="1">
    <source>
        <dbReference type="SAM" id="MobiDB-lite"/>
    </source>
</evidence>
<reference evidence="3" key="1">
    <citation type="submission" date="2015-07" db="EMBL/GenBank/DDBJ databases">
        <authorList>
            <person name="Teixeira M.M."/>
            <person name="Souza R.C."/>
            <person name="Almeida L.G."/>
            <person name="Vicente V.A."/>
            <person name="de Hoog S."/>
            <person name="Bocca A.L."/>
            <person name="de Almeida S.R."/>
            <person name="Vasconcelos A.T."/>
            <person name="Felipe M.S."/>
        </authorList>
    </citation>
    <scope>NUCLEOTIDE SEQUENCE [LARGE SCALE GENOMIC DNA]</scope>
    <source>
        <strain evidence="3">KSF</strain>
    </source>
</reference>
<dbReference type="PANTHER" id="PTHR38111">
    <property type="entry name" value="ZN(2)-C6 FUNGAL-TYPE DOMAIN-CONTAINING PROTEIN-RELATED"/>
    <property type="match status" value="1"/>
</dbReference>